<keyword evidence="2" id="KW-0547">Nucleotide-binding</keyword>
<evidence type="ECO:0000256" key="4">
    <source>
        <dbReference type="RuleBase" id="RU003330"/>
    </source>
</evidence>
<evidence type="ECO:0000256" key="3">
    <source>
        <dbReference type="ARBA" id="ARBA00022777"/>
    </source>
</evidence>
<evidence type="ECO:0000313" key="5">
    <source>
        <dbReference type="EMBL" id="KAE8144594.1"/>
    </source>
</evidence>
<name>A0A5N6TDZ9_ASPAV</name>
<evidence type="ECO:0000256" key="1">
    <source>
        <dbReference type="ARBA" id="ARBA00022679"/>
    </source>
</evidence>
<dbReference type="GO" id="GO:0006139">
    <property type="term" value="P:nucleobase-containing compound metabolic process"/>
    <property type="evidence" value="ECO:0007669"/>
    <property type="project" value="InterPro"/>
</dbReference>
<dbReference type="Proteomes" id="UP000325780">
    <property type="component" value="Unassembled WGS sequence"/>
</dbReference>
<dbReference type="AlphaFoldDB" id="A0A5N6TDZ9"/>
<dbReference type="GO" id="GO:0005524">
    <property type="term" value="F:ATP binding"/>
    <property type="evidence" value="ECO:0007669"/>
    <property type="project" value="InterPro"/>
</dbReference>
<keyword evidence="6" id="KW-1185">Reference proteome</keyword>
<accession>A0A5N6TDZ9</accession>
<keyword evidence="3 4" id="KW-0418">Kinase</keyword>
<gene>
    <name evidence="5" type="ORF">BDV25DRAFT_166487</name>
</gene>
<protein>
    <recommendedName>
        <fullName evidence="7">P-loop containing nucleoside triphosphate hydrolase protein</fullName>
    </recommendedName>
</protein>
<dbReference type="Pfam" id="PF00406">
    <property type="entry name" value="ADK"/>
    <property type="match status" value="1"/>
</dbReference>
<comment type="similarity">
    <text evidence="4">Belongs to the adenylate kinase family.</text>
</comment>
<evidence type="ECO:0000313" key="6">
    <source>
        <dbReference type="Proteomes" id="UP000325780"/>
    </source>
</evidence>
<proteinExistence type="inferred from homology"/>
<dbReference type="InterPro" id="IPR000850">
    <property type="entry name" value="Adenylat/UMP-CMP_kin"/>
</dbReference>
<dbReference type="Gene3D" id="3.40.50.300">
    <property type="entry name" value="P-loop containing nucleotide triphosphate hydrolases"/>
    <property type="match status" value="1"/>
</dbReference>
<dbReference type="PRINTS" id="PR00094">
    <property type="entry name" value="ADENYLTKNASE"/>
</dbReference>
<evidence type="ECO:0008006" key="7">
    <source>
        <dbReference type="Google" id="ProtNLM"/>
    </source>
</evidence>
<dbReference type="InterPro" id="IPR027417">
    <property type="entry name" value="P-loop_NTPase"/>
</dbReference>
<keyword evidence="1 4" id="KW-0808">Transferase</keyword>
<dbReference type="GO" id="GO:0019205">
    <property type="term" value="F:nucleobase-containing compound kinase activity"/>
    <property type="evidence" value="ECO:0007669"/>
    <property type="project" value="InterPro"/>
</dbReference>
<reference evidence="5 6" key="1">
    <citation type="submission" date="2019-04" db="EMBL/GenBank/DDBJ databases">
        <title>Friends and foes A comparative genomics study of 23 Aspergillus species from section Flavi.</title>
        <authorList>
            <consortium name="DOE Joint Genome Institute"/>
            <person name="Kjaerbolling I."/>
            <person name="Vesth T."/>
            <person name="Frisvad J.C."/>
            <person name="Nybo J.L."/>
            <person name="Theobald S."/>
            <person name="Kildgaard S."/>
            <person name="Isbrandt T."/>
            <person name="Kuo A."/>
            <person name="Sato A."/>
            <person name="Lyhne E.K."/>
            <person name="Kogle M.E."/>
            <person name="Wiebenga A."/>
            <person name="Kun R.S."/>
            <person name="Lubbers R.J."/>
            <person name="Makela M.R."/>
            <person name="Barry K."/>
            <person name="Chovatia M."/>
            <person name="Clum A."/>
            <person name="Daum C."/>
            <person name="Haridas S."/>
            <person name="He G."/>
            <person name="LaButti K."/>
            <person name="Lipzen A."/>
            <person name="Mondo S."/>
            <person name="Riley R."/>
            <person name="Salamov A."/>
            <person name="Simmons B.A."/>
            <person name="Magnuson J.K."/>
            <person name="Henrissat B."/>
            <person name="Mortensen U.H."/>
            <person name="Larsen T.O."/>
            <person name="Devries R.P."/>
            <person name="Grigoriev I.V."/>
            <person name="Machida M."/>
            <person name="Baker S.E."/>
            <person name="Andersen M.R."/>
        </authorList>
    </citation>
    <scope>NUCLEOTIDE SEQUENCE [LARGE SCALE GENOMIC DNA]</scope>
    <source>
        <strain evidence="5 6">IBT 18842</strain>
    </source>
</reference>
<dbReference type="EMBL" id="ML742480">
    <property type="protein sequence ID" value="KAE8144594.1"/>
    <property type="molecule type" value="Genomic_DNA"/>
</dbReference>
<sequence length="187" mass="20819">MDVSRAVERVPMSMPLCGFYEGYSWTYSECLYRQEGVLYPKTMYPTPVSSIPLKRSPLIFIIGKPYTLPDAMPRPLTAPGGPGSGKSTVAANLAADLGLVHIEPDVIVGRLSLTGPPQAWDAVKNTMNEHGQVPEWMLNVLVKMEILKHQESSSCIFLMDNFPKTAAQFRVFSDVRILPFPPLYSTW</sequence>
<evidence type="ECO:0000256" key="2">
    <source>
        <dbReference type="ARBA" id="ARBA00022741"/>
    </source>
</evidence>
<organism evidence="5 6">
    <name type="scientific">Aspergillus avenaceus</name>
    <dbReference type="NCBI Taxonomy" id="36643"/>
    <lineage>
        <taxon>Eukaryota</taxon>
        <taxon>Fungi</taxon>
        <taxon>Dikarya</taxon>
        <taxon>Ascomycota</taxon>
        <taxon>Pezizomycotina</taxon>
        <taxon>Eurotiomycetes</taxon>
        <taxon>Eurotiomycetidae</taxon>
        <taxon>Eurotiales</taxon>
        <taxon>Aspergillaceae</taxon>
        <taxon>Aspergillus</taxon>
        <taxon>Aspergillus subgen. Circumdati</taxon>
    </lineage>
</organism>
<dbReference type="OrthoDB" id="442176at2759"/>
<dbReference type="SUPFAM" id="SSF52540">
    <property type="entry name" value="P-loop containing nucleoside triphosphate hydrolases"/>
    <property type="match status" value="1"/>
</dbReference>